<dbReference type="AlphaFoldDB" id="A0A7S1LZ81"/>
<dbReference type="GO" id="GO:0050660">
    <property type="term" value="F:flavin adenine dinucleotide binding"/>
    <property type="evidence" value="ECO:0007669"/>
    <property type="project" value="TreeGrafter"/>
</dbReference>
<reference evidence="3" key="1">
    <citation type="submission" date="2021-01" db="EMBL/GenBank/DDBJ databases">
        <authorList>
            <person name="Corre E."/>
            <person name="Pelletier E."/>
            <person name="Niang G."/>
            <person name="Scheremetjew M."/>
            <person name="Finn R."/>
            <person name="Kale V."/>
            <person name="Holt S."/>
            <person name="Cochrane G."/>
            <person name="Meng A."/>
            <person name="Brown T."/>
            <person name="Cohen L."/>
        </authorList>
    </citation>
    <scope>NUCLEOTIDE SEQUENCE</scope>
    <source>
        <strain evidence="3">CCAP 1951/1</strain>
    </source>
</reference>
<organism evidence="3">
    <name type="scientific">Neobodo designis</name>
    <name type="common">Flagellated protozoan</name>
    <name type="synonym">Bodo designis</name>
    <dbReference type="NCBI Taxonomy" id="312471"/>
    <lineage>
        <taxon>Eukaryota</taxon>
        <taxon>Discoba</taxon>
        <taxon>Euglenozoa</taxon>
        <taxon>Kinetoplastea</taxon>
        <taxon>Metakinetoplastina</taxon>
        <taxon>Neobodonida</taxon>
        <taxon>Neobodo</taxon>
    </lineage>
</organism>
<dbReference type="InterPro" id="IPR001433">
    <property type="entry name" value="OxRdtase_FAD/NAD-bd"/>
</dbReference>
<sequence length="128" mass="14484">MDVVVYTGNRDRAKDFLYAEELQRLSDETKESPTARLAHHMALSRENPKFPSMYVQHAMVKNAAEIAAALQHPDSVFFVSGNAKRMPQDVEDTLTSIIQNRIPAHAANPAKYLRMLKQTGRLVMDTWA</sequence>
<protein>
    <recommendedName>
        <fullName evidence="2">Oxidoreductase FAD/NAD(P)-binding domain-containing protein</fullName>
    </recommendedName>
</protein>
<evidence type="ECO:0000256" key="1">
    <source>
        <dbReference type="ARBA" id="ARBA00022630"/>
    </source>
</evidence>
<dbReference type="GO" id="GO:0010181">
    <property type="term" value="F:FMN binding"/>
    <property type="evidence" value="ECO:0007669"/>
    <property type="project" value="TreeGrafter"/>
</dbReference>
<dbReference type="GO" id="GO:0016491">
    <property type="term" value="F:oxidoreductase activity"/>
    <property type="evidence" value="ECO:0007669"/>
    <property type="project" value="InterPro"/>
</dbReference>
<evidence type="ECO:0000259" key="2">
    <source>
        <dbReference type="Pfam" id="PF00175"/>
    </source>
</evidence>
<dbReference type="Pfam" id="PF00175">
    <property type="entry name" value="NAD_binding_1"/>
    <property type="match status" value="1"/>
</dbReference>
<evidence type="ECO:0000313" key="3">
    <source>
        <dbReference type="EMBL" id="CAD9117696.1"/>
    </source>
</evidence>
<gene>
    <name evidence="3" type="ORF">NDES1114_LOCUS15634</name>
</gene>
<keyword evidence="1" id="KW-0285">Flavoprotein</keyword>
<dbReference type="PANTHER" id="PTHR19384">
    <property type="entry name" value="NITRIC OXIDE SYNTHASE-RELATED"/>
    <property type="match status" value="1"/>
</dbReference>
<feature type="domain" description="Oxidoreductase FAD/NAD(P)-binding" evidence="2">
    <location>
        <begin position="3"/>
        <end position="91"/>
    </location>
</feature>
<proteinExistence type="predicted"/>
<dbReference type="SUPFAM" id="SSF52343">
    <property type="entry name" value="Ferredoxin reductase-like, C-terminal NADP-linked domain"/>
    <property type="match status" value="1"/>
</dbReference>
<dbReference type="EMBL" id="HBGF01023638">
    <property type="protein sequence ID" value="CAD9117696.1"/>
    <property type="molecule type" value="Transcribed_RNA"/>
</dbReference>
<dbReference type="Gene3D" id="3.40.50.80">
    <property type="entry name" value="Nucleotide-binding domain of ferredoxin-NADP reductase (FNR) module"/>
    <property type="match status" value="1"/>
</dbReference>
<dbReference type="PANTHER" id="PTHR19384:SF10">
    <property type="entry name" value="NADPH-DEPENDENT DIFLAVIN OXIDOREDUCTASE 1"/>
    <property type="match status" value="1"/>
</dbReference>
<dbReference type="GO" id="GO:0005829">
    <property type="term" value="C:cytosol"/>
    <property type="evidence" value="ECO:0007669"/>
    <property type="project" value="TreeGrafter"/>
</dbReference>
<accession>A0A7S1LZ81</accession>
<dbReference type="InterPro" id="IPR039261">
    <property type="entry name" value="FNR_nucleotide-bd"/>
</dbReference>
<name>A0A7S1LZ81_NEODS</name>